<dbReference type="InterPro" id="IPR010131">
    <property type="entry name" value="MdtP/NodT-like"/>
</dbReference>
<dbReference type="PANTHER" id="PTHR30203">
    <property type="entry name" value="OUTER MEMBRANE CATION EFFLUX PROTEIN"/>
    <property type="match status" value="1"/>
</dbReference>
<evidence type="ECO:0000256" key="2">
    <source>
        <dbReference type="SAM" id="SignalP"/>
    </source>
</evidence>
<organism evidence="3 4">
    <name type="scientific">Pleionea litopenaei</name>
    <dbReference type="NCBI Taxonomy" id="3070815"/>
    <lineage>
        <taxon>Bacteria</taxon>
        <taxon>Pseudomonadati</taxon>
        <taxon>Pseudomonadota</taxon>
        <taxon>Gammaproteobacteria</taxon>
        <taxon>Oceanospirillales</taxon>
        <taxon>Pleioneaceae</taxon>
        <taxon>Pleionea</taxon>
    </lineage>
</organism>
<feature type="signal peptide" evidence="2">
    <location>
        <begin position="1"/>
        <end position="20"/>
    </location>
</feature>
<dbReference type="KEGG" id="plei:Q9312_02930"/>
<protein>
    <submittedName>
        <fullName evidence="3">TolC family protein</fullName>
    </submittedName>
</protein>
<evidence type="ECO:0000313" key="3">
    <source>
        <dbReference type="EMBL" id="WMS87886.1"/>
    </source>
</evidence>
<evidence type="ECO:0000256" key="1">
    <source>
        <dbReference type="ARBA" id="ARBA00007613"/>
    </source>
</evidence>
<reference evidence="3 4" key="1">
    <citation type="submission" date="2023-08" db="EMBL/GenBank/DDBJ databases">
        <title>Pleionea litopenaei sp. nov., isolated from stomach of juvenile Litopenaeus vannamei.</title>
        <authorList>
            <person name="Rho A.M."/>
            <person name="Hwang C.Y."/>
        </authorList>
    </citation>
    <scope>NUCLEOTIDE SEQUENCE [LARGE SCALE GENOMIC DNA]</scope>
    <source>
        <strain evidence="3 4">HL-JVS1</strain>
    </source>
</reference>
<proteinExistence type="inferred from homology"/>
<dbReference type="PANTHER" id="PTHR30203:SF24">
    <property type="entry name" value="BLR4935 PROTEIN"/>
    <property type="match status" value="1"/>
</dbReference>
<dbReference type="InterPro" id="IPR003423">
    <property type="entry name" value="OMP_efflux"/>
</dbReference>
<dbReference type="SUPFAM" id="SSF56954">
    <property type="entry name" value="Outer membrane efflux proteins (OEP)"/>
    <property type="match status" value="1"/>
</dbReference>
<keyword evidence="4" id="KW-1185">Reference proteome</keyword>
<dbReference type="AlphaFoldDB" id="A0AA51RUJ3"/>
<sequence length="431" mass="48572">MKKPIVSLFLLACAVGSAWANDGGTETFKSPKQSLTLKSVLQKTLEQNPQLHQFDFQRQTLESLRETSQLKPGVEFGVDLENIAGSGNAQGENNAEITVALSSVIELGDKRQSRLSVMDARLERFKFEQQAQTLDILGEVTVRFIQTLGTQEELRLSKEAIKLAESFYKVVKKRAERGAASDAEVMRAKAQLVQSQVQELSLQQKLLRQQVALARFWGDTSRKDFELEGNLYAFGSDLSFDTLFEKVKRSPSLQVFASEMRLKQAEIRLAKTENQADFSWQLGVKRAQDSRDTSLTAGFSMPLFSESRNKSRVNAALAESNSVAYRRTDHLLALHEQVFNAFSQRQQHITVYRKLSEAVIPVLENALALTRDAYERGRLKYQDFIAAQQELLAAKKQLIESARSALINQVIIEQLTAESIADYGYSRKTHR</sequence>
<dbReference type="GO" id="GO:0015562">
    <property type="term" value="F:efflux transmembrane transporter activity"/>
    <property type="evidence" value="ECO:0007669"/>
    <property type="project" value="InterPro"/>
</dbReference>
<dbReference type="EMBL" id="CP133548">
    <property type="protein sequence ID" value="WMS87886.1"/>
    <property type="molecule type" value="Genomic_DNA"/>
</dbReference>
<keyword evidence="2" id="KW-0732">Signal</keyword>
<name>A0AA51RUJ3_9GAMM</name>
<feature type="chain" id="PRO_5041283448" evidence="2">
    <location>
        <begin position="21"/>
        <end position="431"/>
    </location>
</feature>
<comment type="similarity">
    <text evidence="1">Belongs to the outer membrane factor (OMF) (TC 1.B.17) family.</text>
</comment>
<dbReference type="Pfam" id="PF02321">
    <property type="entry name" value="OEP"/>
    <property type="match status" value="2"/>
</dbReference>
<dbReference type="RefSeq" id="WP_309203045.1">
    <property type="nucleotide sequence ID" value="NZ_CP133548.1"/>
</dbReference>
<gene>
    <name evidence="3" type="ORF">Q9312_02930</name>
</gene>
<dbReference type="Proteomes" id="UP001239782">
    <property type="component" value="Chromosome"/>
</dbReference>
<accession>A0AA51RUJ3</accession>
<evidence type="ECO:0000313" key="4">
    <source>
        <dbReference type="Proteomes" id="UP001239782"/>
    </source>
</evidence>
<dbReference type="Gene3D" id="1.20.1600.10">
    <property type="entry name" value="Outer membrane efflux proteins (OEP)"/>
    <property type="match status" value="1"/>
</dbReference>